<evidence type="ECO:0000313" key="3">
    <source>
        <dbReference type="EMBL" id="MBD3146622.1"/>
    </source>
</evidence>
<gene>
    <name evidence="3" type="ORF">IEQ31_26020</name>
</gene>
<reference evidence="3 4" key="1">
    <citation type="submission" date="2020-09" db="EMBL/GenBank/DDBJ databases">
        <title>Actinomycete isolated from the Camponotus japonicus Mayr.</title>
        <authorList>
            <person name="Gong X."/>
        </authorList>
    </citation>
    <scope>NUCLEOTIDE SEQUENCE [LARGE SCALE GENOMIC DNA]</scope>
    <source>
        <strain evidence="3 4">2C-HV3</strain>
    </source>
</reference>
<proteinExistence type="predicted"/>
<accession>A0ABR8L9F6</accession>
<feature type="compositionally biased region" description="Polar residues" evidence="1">
    <location>
        <begin position="101"/>
        <end position="132"/>
    </location>
</feature>
<name>A0ABR8L9F6_9ACTN</name>
<feature type="compositionally biased region" description="Basic residues" evidence="1">
    <location>
        <begin position="64"/>
        <end position="76"/>
    </location>
</feature>
<evidence type="ECO:0000313" key="4">
    <source>
        <dbReference type="Proteomes" id="UP000653231"/>
    </source>
</evidence>
<evidence type="ECO:0000256" key="1">
    <source>
        <dbReference type="SAM" id="MobiDB-lite"/>
    </source>
</evidence>
<feature type="compositionally biased region" description="Low complexity" evidence="1">
    <location>
        <begin position="51"/>
        <end position="63"/>
    </location>
</feature>
<sequence>MSRHCADVFRTDLVSAVRRLSVAALVVSLAGLAVPGSADAASAPLRRKPHAAAADAKAAAHAKAPAHAKAKARPRPGPRGSQVARGGRTSARQYKSGRGRNIQNLNGVYTPSLLSGPQSTSVTSAGKISSQGAYCAPGGGSCDVSQNMR</sequence>
<protein>
    <submittedName>
        <fullName evidence="3">Uncharacterized protein</fullName>
    </submittedName>
</protein>
<dbReference type="EMBL" id="JACXRZ010000022">
    <property type="protein sequence ID" value="MBD3146622.1"/>
    <property type="molecule type" value="Genomic_DNA"/>
</dbReference>
<feature type="signal peptide" evidence="2">
    <location>
        <begin position="1"/>
        <end position="40"/>
    </location>
</feature>
<comment type="caution">
    <text evidence="3">The sequence shown here is derived from an EMBL/GenBank/DDBJ whole genome shotgun (WGS) entry which is preliminary data.</text>
</comment>
<dbReference type="RefSeq" id="WP_191053920.1">
    <property type="nucleotide sequence ID" value="NZ_JACXRZ010000022.1"/>
</dbReference>
<organism evidence="3 4">
    <name type="scientific">Microbispora bryophytorum subsp. camponoti</name>
    <dbReference type="NCBI Taxonomy" id="1677852"/>
    <lineage>
        <taxon>Bacteria</taxon>
        <taxon>Bacillati</taxon>
        <taxon>Actinomycetota</taxon>
        <taxon>Actinomycetes</taxon>
        <taxon>Streptosporangiales</taxon>
        <taxon>Streptosporangiaceae</taxon>
        <taxon>Microbispora</taxon>
    </lineage>
</organism>
<dbReference type="Proteomes" id="UP000653231">
    <property type="component" value="Unassembled WGS sequence"/>
</dbReference>
<feature type="region of interest" description="Disordered" evidence="1">
    <location>
        <begin position="42"/>
        <end position="149"/>
    </location>
</feature>
<keyword evidence="2" id="KW-0732">Signal</keyword>
<feature type="chain" id="PRO_5046390022" evidence="2">
    <location>
        <begin position="41"/>
        <end position="149"/>
    </location>
</feature>
<evidence type="ECO:0000256" key="2">
    <source>
        <dbReference type="SAM" id="SignalP"/>
    </source>
</evidence>
<keyword evidence="4" id="KW-1185">Reference proteome</keyword>